<evidence type="ECO:0000313" key="12">
    <source>
        <dbReference type="EMBL" id="KZV86083.1"/>
    </source>
</evidence>
<gene>
    <name evidence="12" type="ORF">EXIGLDRAFT_698736</name>
</gene>
<reference evidence="12 13" key="1">
    <citation type="journal article" date="2016" name="Mol. Biol. Evol.">
        <title>Comparative Genomics of Early-Diverging Mushroom-Forming Fungi Provides Insights into the Origins of Lignocellulose Decay Capabilities.</title>
        <authorList>
            <person name="Nagy L.G."/>
            <person name="Riley R."/>
            <person name="Tritt A."/>
            <person name="Adam C."/>
            <person name="Daum C."/>
            <person name="Floudas D."/>
            <person name="Sun H."/>
            <person name="Yadav J.S."/>
            <person name="Pangilinan J."/>
            <person name="Larsson K.H."/>
            <person name="Matsuura K."/>
            <person name="Barry K."/>
            <person name="Labutti K."/>
            <person name="Kuo R."/>
            <person name="Ohm R.A."/>
            <person name="Bhattacharya S.S."/>
            <person name="Shirouzu T."/>
            <person name="Yoshinaga Y."/>
            <person name="Martin F.M."/>
            <person name="Grigoriev I.V."/>
            <person name="Hibbett D.S."/>
        </authorList>
    </citation>
    <scope>NUCLEOTIDE SEQUENCE [LARGE SCALE GENOMIC DNA]</scope>
    <source>
        <strain evidence="12 13">HHB12029</strain>
    </source>
</reference>
<proteinExistence type="predicted"/>
<dbReference type="PROSITE" id="PS50157">
    <property type="entry name" value="ZINC_FINGER_C2H2_2"/>
    <property type="match status" value="1"/>
</dbReference>
<comment type="subcellular location">
    <subcellularLocation>
        <location evidence="1">Nucleus</location>
    </subcellularLocation>
</comment>
<protein>
    <recommendedName>
        <fullName evidence="11">C2H2-type domain-containing protein</fullName>
    </recommendedName>
</protein>
<keyword evidence="3 8" id="KW-0863">Zinc-finger</keyword>
<dbReference type="STRING" id="1314781.A0A165E513"/>
<sequence>MPKCKWRECDARPDSDEALYEHMCSAHYDGTGDQAECRWKGCSVRPKGGQHYVFKHLITLGPPPHDARADREGHMSLASCNGKWFRPQNFSRHLRSAHSPSWYKPFACTATGCGRTFKELGAMRQHVGYAHEGGNLKRKRKRGSGVKMEVEDEWLSALSEDEETLDDPPAKRPRWPREPSFDSESEDLRTSRQPERVPASLRLLSSFWATLDRLHRKDCSGKLTAKRVVELEGALKKQSIRLQVAEKKIKTLQKQLAVAKATKTVAETPSGSTAAKMEQHDVAPGELEQDEWTMWVHGVM</sequence>
<dbReference type="GO" id="GO:0006357">
    <property type="term" value="P:regulation of transcription by RNA polymerase II"/>
    <property type="evidence" value="ECO:0007669"/>
    <property type="project" value="TreeGrafter"/>
</dbReference>
<evidence type="ECO:0000256" key="1">
    <source>
        <dbReference type="ARBA" id="ARBA00004123"/>
    </source>
</evidence>
<keyword evidence="7" id="KW-0539">Nucleus</keyword>
<evidence type="ECO:0000256" key="5">
    <source>
        <dbReference type="ARBA" id="ARBA00023015"/>
    </source>
</evidence>
<dbReference type="PROSITE" id="PS00028">
    <property type="entry name" value="ZINC_FINGER_C2H2_1"/>
    <property type="match status" value="1"/>
</dbReference>
<dbReference type="Gene3D" id="3.30.160.60">
    <property type="entry name" value="Classic Zinc Finger"/>
    <property type="match status" value="2"/>
</dbReference>
<dbReference type="InterPro" id="IPR051061">
    <property type="entry name" value="Zinc_finger_trans_reg"/>
</dbReference>
<keyword evidence="13" id="KW-1185">Reference proteome</keyword>
<name>A0A165E513_EXIGL</name>
<keyword evidence="2" id="KW-0479">Metal-binding</keyword>
<evidence type="ECO:0000256" key="10">
    <source>
        <dbReference type="SAM" id="MobiDB-lite"/>
    </source>
</evidence>
<keyword evidence="6" id="KW-0804">Transcription</keyword>
<dbReference type="PANTHER" id="PTHR46179">
    <property type="entry name" value="ZINC FINGER PROTEIN"/>
    <property type="match status" value="1"/>
</dbReference>
<evidence type="ECO:0000313" key="13">
    <source>
        <dbReference type="Proteomes" id="UP000077266"/>
    </source>
</evidence>
<organism evidence="12 13">
    <name type="scientific">Exidia glandulosa HHB12029</name>
    <dbReference type="NCBI Taxonomy" id="1314781"/>
    <lineage>
        <taxon>Eukaryota</taxon>
        <taxon>Fungi</taxon>
        <taxon>Dikarya</taxon>
        <taxon>Basidiomycota</taxon>
        <taxon>Agaricomycotina</taxon>
        <taxon>Agaricomycetes</taxon>
        <taxon>Auriculariales</taxon>
        <taxon>Exidiaceae</taxon>
        <taxon>Exidia</taxon>
    </lineage>
</organism>
<feature type="coiled-coil region" evidence="9">
    <location>
        <begin position="228"/>
        <end position="262"/>
    </location>
</feature>
<evidence type="ECO:0000256" key="3">
    <source>
        <dbReference type="ARBA" id="ARBA00022771"/>
    </source>
</evidence>
<evidence type="ECO:0000259" key="11">
    <source>
        <dbReference type="PROSITE" id="PS50157"/>
    </source>
</evidence>
<dbReference type="InterPro" id="IPR013087">
    <property type="entry name" value="Znf_C2H2_type"/>
</dbReference>
<keyword evidence="4" id="KW-0862">Zinc</keyword>
<keyword evidence="9" id="KW-0175">Coiled coil</keyword>
<keyword evidence="5" id="KW-0805">Transcription regulation</keyword>
<evidence type="ECO:0000256" key="4">
    <source>
        <dbReference type="ARBA" id="ARBA00022833"/>
    </source>
</evidence>
<accession>A0A165E513</accession>
<evidence type="ECO:0000256" key="7">
    <source>
        <dbReference type="ARBA" id="ARBA00023242"/>
    </source>
</evidence>
<evidence type="ECO:0000256" key="8">
    <source>
        <dbReference type="PROSITE-ProRule" id="PRU00042"/>
    </source>
</evidence>
<dbReference type="InParanoid" id="A0A165E513"/>
<dbReference type="GO" id="GO:0008270">
    <property type="term" value="F:zinc ion binding"/>
    <property type="evidence" value="ECO:0007669"/>
    <property type="project" value="UniProtKB-KW"/>
</dbReference>
<dbReference type="SMART" id="SM00355">
    <property type="entry name" value="ZnF_C2H2"/>
    <property type="match status" value="2"/>
</dbReference>
<dbReference type="GO" id="GO:0005634">
    <property type="term" value="C:nucleus"/>
    <property type="evidence" value="ECO:0007669"/>
    <property type="project" value="UniProtKB-SubCell"/>
</dbReference>
<dbReference type="Proteomes" id="UP000077266">
    <property type="component" value="Unassembled WGS sequence"/>
</dbReference>
<evidence type="ECO:0000256" key="2">
    <source>
        <dbReference type="ARBA" id="ARBA00022723"/>
    </source>
</evidence>
<dbReference type="PANTHER" id="PTHR46179:SF13">
    <property type="entry name" value="C2H2-TYPE DOMAIN-CONTAINING PROTEIN"/>
    <property type="match status" value="1"/>
</dbReference>
<feature type="region of interest" description="Disordered" evidence="10">
    <location>
        <begin position="158"/>
        <end position="195"/>
    </location>
</feature>
<feature type="domain" description="C2H2-type" evidence="11">
    <location>
        <begin position="106"/>
        <end position="136"/>
    </location>
</feature>
<feature type="compositionally biased region" description="Basic and acidic residues" evidence="10">
    <location>
        <begin position="175"/>
        <end position="195"/>
    </location>
</feature>
<dbReference type="EMBL" id="KV426167">
    <property type="protein sequence ID" value="KZV86083.1"/>
    <property type="molecule type" value="Genomic_DNA"/>
</dbReference>
<dbReference type="AlphaFoldDB" id="A0A165E513"/>
<evidence type="ECO:0000256" key="9">
    <source>
        <dbReference type="SAM" id="Coils"/>
    </source>
</evidence>
<dbReference type="OrthoDB" id="3254002at2759"/>
<evidence type="ECO:0000256" key="6">
    <source>
        <dbReference type="ARBA" id="ARBA00023163"/>
    </source>
</evidence>